<dbReference type="EMBL" id="JACWMX010000001">
    <property type="protein sequence ID" value="MBD1391477.1"/>
    <property type="molecule type" value="Genomic_DNA"/>
</dbReference>
<gene>
    <name evidence="2" type="ORF">IDJ76_00065</name>
</gene>
<evidence type="ECO:0000313" key="3">
    <source>
        <dbReference type="Proteomes" id="UP000619078"/>
    </source>
</evidence>
<keyword evidence="1" id="KW-0732">Signal</keyword>
<keyword evidence="3" id="KW-1185">Reference proteome</keyword>
<dbReference type="AlphaFoldDB" id="A0A926NMX5"/>
<dbReference type="RefSeq" id="WP_191159454.1">
    <property type="nucleotide sequence ID" value="NZ_JACWMX010000001.1"/>
</dbReference>
<feature type="signal peptide" evidence="1">
    <location>
        <begin position="1"/>
        <end position="20"/>
    </location>
</feature>
<evidence type="ECO:0000256" key="1">
    <source>
        <dbReference type="SAM" id="SignalP"/>
    </source>
</evidence>
<name>A0A926NMX5_9SPHI</name>
<comment type="caution">
    <text evidence="2">The sequence shown here is derived from an EMBL/GenBank/DDBJ whole genome shotgun (WGS) entry which is preliminary data.</text>
</comment>
<accession>A0A926NMX5</accession>
<proteinExistence type="predicted"/>
<protein>
    <submittedName>
        <fullName evidence="2">Uncharacterized protein</fullName>
    </submittedName>
</protein>
<reference evidence="2" key="1">
    <citation type="submission" date="2020-09" db="EMBL/GenBank/DDBJ databases">
        <title>Novel species of Mucilaginibacter isolated from a glacier on the Tibetan Plateau.</title>
        <authorList>
            <person name="Liu Q."/>
            <person name="Xin Y.-H."/>
        </authorList>
    </citation>
    <scope>NUCLEOTIDE SEQUENCE</scope>
    <source>
        <strain evidence="2">ZB1P21</strain>
    </source>
</reference>
<feature type="chain" id="PRO_5037989896" evidence="1">
    <location>
        <begin position="21"/>
        <end position="229"/>
    </location>
</feature>
<evidence type="ECO:0000313" key="2">
    <source>
        <dbReference type="EMBL" id="MBD1391477.1"/>
    </source>
</evidence>
<organism evidence="2 3">
    <name type="scientific">Mucilaginibacter glaciei</name>
    <dbReference type="NCBI Taxonomy" id="2772109"/>
    <lineage>
        <taxon>Bacteria</taxon>
        <taxon>Pseudomonadati</taxon>
        <taxon>Bacteroidota</taxon>
        <taxon>Sphingobacteriia</taxon>
        <taxon>Sphingobacteriales</taxon>
        <taxon>Sphingobacteriaceae</taxon>
        <taxon>Mucilaginibacter</taxon>
    </lineage>
</organism>
<dbReference type="Proteomes" id="UP000619078">
    <property type="component" value="Unassembled WGS sequence"/>
</dbReference>
<sequence length="229" mass="26276">MLKYYYLLLTAVLLSATAVAQETIEVKNKLTNDVNEVFQVRADDHAIKRGLYQAFYKKKTIVATGIYESNRRVGIWKFYNQFGQSMQVYDFNKKQLLGEAAEDTTSSLHYYVDKELDSTTRATKPVKIGGRYYGYLPYLNLFTLPKDLREFDNNIFEGVVELLISPLGRLAEYKVHLTARNFERVIKMNVHLPDPDDTVFIPATLNGEPIASRVVIRCYVTPAGHLDFN</sequence>